<protein>
    <submittedName>
        <fullName evidence="1">Uncharacterized protein</fullName>
    </submittedName>
</protein>
<reference evidence="1" key="1">
    <citation type="submission" date="2020-04" db="EMBL/GenBank/DDBJ databases">
        <authorList>
            <person name="Chiriac C."/>
            <person name="Salcher M."/>
            <person name="Ghai R."/>
            <person name="Kavagutti S V."/>
        </authorList>
    </citation>
    <scope>NUCLEOTIDE SEQUENCE</scope>
</reference>
<accession>A0A6J5L6G4</accession>
<organism evidence="1">
    <name type="scientific">uncultured Caudovirales phage</name>
    <dbReference type="NCBI Taxonomy" id="2100421"/>
    <lineage>
        <taxon>Viruses</taxon>
        <taxon>Duplodnaviria</taxon>
        <taxon>Heunggongvirae</taxon>
        <taxon>Uroviricota</taxon>
        <taxon>Caudoviricetes</taxon>
        <taxon>Peduoviridae</taxon>
        <taxon>Maltschvirus</taxon>
        <taxon>Maltschvirus maltsch</taxon>
    </lineage>
</organism>
<proteinExistence type="predicted"/>
<dbReference type="EMBL" id="LR796233">
    <property type="protein sequence ID" value="CAB4128230.1"/>
    <property type="molecule type" value="Genomic_DNA"/>
</dbReference>
<sequence>MRDYLLDVVQHTFGLGGVINLIKINGSADTTSINAFDQATKTVVLNAEFKNPIPDFIGTFGMPNLDRLNTILNLPVYKEDAKITITQQTGDDGTKIPSGVQFENKDGDFKNNYRFMGETIINDQLKNVKMKQVKWNVEVVPSAVSIQKLRFQSQAHSDATTFSSKVENGELKFFFGDHSSHAGSFVFASGVSGTLSKQLHWPVSVVNSILGLPGDKTFKISDEGVAEITVDSGLAVYHYMLPAQTK</sequence>
<gene>
    <name evidence="1" type="ORF">UFOVP112_14</name>
</gene>
<evidence type="ECO:0000313" key="1">
    <source>
        <dbReference type="EMBL" id="CAB4128230.1"/>
    </source>
</evidence>
<name>A0A6J5L6G4_9CAUD</name>